<evidence type="ECO:0000256" key="1">
    <source>
        <dbReference type="ARBA" id="ARBA00022485"/>
    </source>
</evidence>
<name>A0A497ESV9_9CREN</name>
<accession>A0A497ESV9</accession>
<evidence type="ECO:0000313" key="7">
    <source>
        <dbReference type="EMBL" id="RLE50122.1"/>
    </source>
</evidence>
<dbReference type="PANTHER" id="PTHR43822:SF2">
    <property type="entry name" value="HOMOACONITASE, MITOCHONDRIAL"/>
    <property type="match status" value="1"/>
</dbReference>
<dbReference type="CDD" id="cd01583">
    <property type="entry name" value="IPMI"/>
    <property type="match status" value="1"/>
</dbReference>
<keyword evidence="4" id="KW-0411">Iron-sulfur</keyword>
<dbReference type="InterPro" id="IPR036008">
    <property type="entry name" value="Aconitase_4Fe-4S_dom"/>
</dbReference>
<keyword evidence="3" id="KW-0408">Iron</keyword>
<protein>
    <submittedName>
        <fullName evidence="7">3-isopropylmalate dehydratase large subunit</fullName>
        <ecNumber evidence="7">4.2.1.33</ecNumber>
    </submittedName>
</protein>
<dbReference type="EC" id="4.2.1.33" evidence="7"/>
<proteinExistence type="inferred from homology"/>
<sequence length="390" mass="41835">AMFHDLTGPLTLKVLEEVGFDKPWDPNKIVVVFDHQVPAESVKTAELHKTLRNYVRKAGVRKFYDVGRGGIAHQVLVEESLAQPGMLIVGADSHTCTYGAVGAFATGIGSTEMAAVVLTGELWFKVPETINFKVVGHLSKGVYAKDVILHIIGEVGVDGALYKAAEFTGPVVERMDVGERMVLTNMAVEMGAKTGIVNPDDKTISYVVQRASLQYSPVRSDPDAQYYSIVEVDASALEPQVACPHSVDNVKPISEVEGIPIDQVFIGSCTNGRLEDLEVAAKILSGRKVHSNTRLIVIPASQKIYLEALRRGIVETIVKAGGVVANPNCGPCLGGHMGLLADNEKALSTSNRNFIGRMGSPKAEIYLASPATAAATAIEGCIADPRRYLR</sequence>
<evidence type="ECO:0000259" key="6">
    <source>
        <dbReference type="Pfam" id="PF00330"/>
    </source>
</evidence>
<dbReference type="PANTHER" id="PTHR43822">
    <property type="entry name" value="HOMOACONITASE, MITOCHONDRIAL-RELATED"/>
    <property type="match status" value="1"/>
</dbReference>
<dbReference type="PROSITE" id="PS00450">
    <property type="entry name" value="ACONITASE_1"/>
    <property type="match status" value="1"/>
</dbReference>
<dbReference type="AlphaFoldDB" id="A0A497ESV9"/>
<dbReference type="NCBIfam" id="TIGR02086">
    <property type="entry name" value="IPMI_arch"/>
    <property type="match status" value="1"/>
</dbReference>
<dbReference type="HAMAP" id="MF_01027">
    <property type="entry name" value="LeuC_type2"/>
    <property type="match status" value="1"/>
</dbReference>
<keyword evidence="5 7" id="KW-0456">Lyase</keyword>
<evidence type="ECO:0000256" key="3">
    <source>
        <dbReference type="ARBA" id="ARBA00023004"/>
    </source>
</evidence>
<dbReference type="InterPro" id="IPR018136">
    <property type="entry name" value="Aconitase_4Fe-4S_BS"/>
</dbReference>
<dbReference type="InterPro" id="IPR015931">
    <property type="entry name" value="Acnase/IPM_dHydase_lsu_aba_1/3"/>
</dbReference>
<reference evidence="7 8" key="1">
    <citation type="submission" date="2018-06" db="EMBL/GenBank/DDBJ databases">
        <title>Extensive metabolic versatility and redundancy in microbially diverse, dynamic hydrothermal sediments.</title>
        <authorList>
            <person name="Dombrowski N."/>
            <person name="Teske A."/>
            <person name="Baker B.J."/>
        </authorList>
    </citation>
    <scope>NUCLEOTIDE SEQUENCE [LARGE SCALE GENOMIC DNA]</scope>
    <source>
        <strain evidence="7">B34_G17</strain>
    </source>
</reference>
<dbReference type="InterPro" id="IPR050067">
    <property type="entry name" value="IPM_dehydratase_rel_enz"/>
</dbReference>
<evidence type="ECO:0000256" key="5">
    <source>
        <dbReference type="ARBA" id="ARBA00023239"/>
    </source>
</evidence>
<dbReference type="Pfam" id="PF00330">
    <property type="entry name" value="Aconitase"/>
    <property type="match status" value="1"/>
</dbReference>
<evidence type="ECO:0000313" key="8">
    <source>
        <dbReference type="Proteomes" id="UP000272051"/>
    </source>
</evidence>
<dbReference type="InterPro" id="IPR006251">
    <property type="entry name" value="Homoacnase/IPMdehydase_lsu"/>
</dbReference>
<feature type="domain" description="Aconitase/3-isopropylmalate dehydratase large subunit alpha/beta/alpha" evidence="6">
    <location>
        <begin position="2"/>
        <end position="255"/>
    </location>
</feature>
<dbReference type="SUPFAM" id="SSF53732">
    <property type="entry name" value="Aconitase iron-sulfur domain"/>
    <property type="match status" value="1"/>
</dbReference>
<dbReference type="NCBIfam" id="TIGR01343">
    <property type="entry name" value="hacA_fam"/>
    <property type="match status" value="1"/>
</dbReference>
<organism evidence="7 8">
    <name type="scientific">Thermoproteota archaeon</name>
    <dbReference type="NCBI Taxonomy" id="2056631"/>
    <lineage>
        <taxon>Archaea</taxon>
        <taxon>Thermoproteota</taxon>
    </lineage>
</organism>
<dbReference type="NCBIfam" id="NF001614">
    <property type="entry name" value="PRK00402.1"/>
    <property type="match status" value="1"/>
</dbReference>
<keyword evidence="1" id="KW-0004">4Fe-4S</keyword>
<dbReference type="GO" id="GO:0003861">
    <property type="term" value="F:3-isopropylmalate dehydratase activity"/>
    <property type="evidence" value="ECO:0007669"/>
    <property type="project" value="UniProtKB-EC"/>
</dbReference>
<comment type="caution">
    <text evidence="7">The sequence shown here is derived from an EMBL/GenBank/DDBJ whole genome shotgun (WGS) entry which is preliminary data.</text>
</comment>
<feature type="non-terminal residue" evidence="7">
    <location>
        <position position="1"/>
    </location>
</feature>
<gene>
    <name evidence="7" type="ORF">DRJ33_07655</name>
</gene>
<dbReference type="GO" id="GO:0046872">
    <property type="term" value="F:metal ion binding"/>
    <property type="evidence" value="ECO:0007669"/>
    <property type="project" value="UniProtKB-KW"/>
</dbReference>
<dbReference type="InterPro" id="IPR011826">
    <property type="entry name" value="HAcnase/IPMdehydase_lsu_prok"/>
</dbReference>
<dbReference type="InterPro" id="IPR001030">
    <property type="entry name" value="Acoase/IPM_deHydtase_lsu_aba"/>
</dbReference>
<keyword evidence="2" id="KW-0479">Metal-binding</keyword>
<evidence type="ECO:0000256" key="4">
    <source>
        <dbReference type="ARBA" id="ARBA00023014"/>
    </source>
</evidence>
<dbReference type="EMBL" id="QMQX01000181">
    <property type="protein sequence ID" value="RLE50122.1"/>
    <property type="molecule type" value="Genomic_DNA"/>
</dbReference>
<dbReference type="Gene3D" id="3.30.499.10">
    <property type="entry name" value="Aconitase, domain 3"/>
    <property type="match status" value="2"/>
</dbReference>
<dbReference type="PRINTS" id="PR00415">
    <property type="entry name" value="ACONITASE"/>
</dbReference>
<dbReference type="Proteomes" id="UP000272051">
    <property type="component" value="Unassembled WGS sequence"/>
</dbReference>
<dbReference type="GO" id="GO:0009098">
    <property type="term" value="P:L-leucine biosynthetic process"/>
    <property type="evidence" value="ECO:0007669"/>
    <property type="project" value="InterPro"/>
</dbReference>
<dbReference type="GO" id="GO:0051539">
    <property type="term" value="F:4 iron, 4 sulfur cluster binding"/>
    <property type="evidence" value="ECO:0007669"/>
    <property type="project" value="UniProtKB-KW"/>
</dbReference>
<evidence type="ECO:0000256" key="2">
    <source>
        <dbReference type="ARBA" id="ARBA00022723"/>
    </source>
</evidence>
<dbReference type="InterPro" id="IPR033941">
    <property type="entry name" value="IPMI_cat"/>
</dbReference>